<protein>
    <submittedName>
        <fullName evidence="1">Uncharacterized protein</fullName>
    </submittedName>
</protein>
<gene>
    <name evidence="1" type="ORF">MuYL_1651</name>
</gene>
<reference evidence="1 2" key="1">
    <citation type="submission" date="2017-08" db="EMBL/GenBank/DDBJ databases">
        <title>Complete genome sequence of Mucilaginibacter sp. strain BJC16-A31.</title>
        <authorList>
            <consortium name="Henan University of Science and Technology"/>
            <person name="You X."/>
        </authorList>
    </citation>
    <scope>NUCLEOTIDE SEQUENCE [LARGE SCALE GENOMIC DNA]</scope>
    <source>
        <strain evidence="1 2">BJC16-A31</strain>
    </source>
</reference>
<dbReference type="RefSeq" id="WP_094569990.1">
    <property type="nucleotide sequence ID" value="NZ_CP022743.1"/>
</dbReference>
<proteinExistence type="predicted"/>
<dbReference type="EMBL" id="CP022743">
    <property type="protein sequence ID" value="ASU33547.1"/>
    <property type="molecule type" value="Genomic_DNA"/>
</dbReference>
<organism evidence="1 2">
    <name type="scientific">Mucilaginibacter xinganensis</name>
    <dbReference type="NCBI Taxonomy" id="1234841"/>
    <lineage>
        <taxon>Bacteria</taxon>
        <taxon>Pseudomonadati</taxon>
        <taxon>Bacteroidota</taxon>
        <taxon>Sphingobacteriia</taxon>
        <taxon>Sphingobacteriales</taxon>
        <taxon>Sphingobacteriaceae</taxon>
        <taxon>Mucilaginibacter</taxon>
    </lineage>
</organism>
<name>A0A223NUL0_9SPHI</name>
<evidence type="ECO:0000313" key="2">
    <source>
        <dbReference type="Proteomes" id="UP000215002"/>
    </source>
</evidence>
<dbReference type="Proteomes" id="UP000215002">
    <property type="component" value="Chromosome"/>
</dbReference>
<dbReference type="AlphaFoldDB" id="A0A223NUL0"/>
<evidence type="ECO:0000313" key="1">
    <source>
        <dbReference type="EMBL" id="ASU33547.1"/>
    </source>
</evidence>
<sequence length="388" mass="40458">MANWKFTDQYGSTYPALQNSILSLLVFDITGTTPVSGTTFNASLDLAATGAAMNVLSIMTGLTTIPMTGAVTEANSTLSVSLTSTNDTALTSAIAAIIPIIGGSICKNVSVTIENVTPASLTADDSPTTDEIDLNITIAIGSGTGVLTAQIPMSDGFFTVQAEFTNVGIGLSDLDFLIPGQSGFSESFPSTQLGPYYNSGTSLNLLSLGLTFYVSTASGISLSVSGVSVSIGIVNIPLYEKALYMNPLAVWVNVSSVTTKPVTTWGLEGAIVLCNYATPGDTANPDFEFDFNMGFPNPPDTPDFTVSGEFENPSSKPVSLMIQDLLGPGTDTGIGDTITVESFDFYADADVTTGTIVAFSTDITMSGQFGLFENFTLEEFSISVSYSS</sequence>
<dbReference type="KEGG" id="muc:MuYL_1651"/>
<accession>A0A223NUL0</accession>
<keyword evidence="2" id="KW-1185">Reference proteome</keyword>
<dbReference type="OrthoDB" id="1489990at2"/>